<organism evidence="2 3">
    <name type="scientific">Maritimibacter fusiformis</name>
    <dbReference type="NCBI Taxonomy" id="2603819"/>
    <lineage>
        <taxon>Bacteria</taxon>
        <taxon>Pseudomonadati</taxon>
        <taxon>Pseudomonadota</taxon>
        <taxon>Alphaproteobacteria</taxon>
        <taxon>Rhodobacterales</taxon>
        <taxon>Roseobacteraceae</taxon>
        <taxon>Maritimibacter</taxon>
    </lineage>
</organism>
<evidence type="ECO:0000313" key="3">
    <source>
        <dbReference type="Proteomes" id="UP000322080"/>
    </source>
</evidence>
<feature type="signal peptide" evidence="1">
    <location>
        <begin position="1"/>
        <end position="22"/>
    </location>
</feature>
<evidence type="ECO:0000256" key="1">
    <source>
        <dbReference type="SAM" id="SignalP"/>
    </source>
</evidence>
<dbReference type="EMBL" id="VSIY01000013">
    <property type="protein sequence ID" value="TYB80633.1"/>
    <property type="molecule type" value="Genomic_DNA"/>
</dbReference>
<keyword evidence="1" id="KW-0732">Signal</keyword>
<dbReference type="RefSeq" id="WP_148378844.1">
    <property type="nucleotide sequence ID" value="NZ_VSIY01000013.1"/>
</dbReference>
<dbReference type="Proteomes" id="UP000322080">
    <property type="component" value="Unassembled WGS sequence"/>
</dbReference>
<dbReference type="AlphaFoldDB" id="A0A5D0RGV4"/>
<gene>
    <name evidence="2" type="ORF">FVF75_13460</name>
</gene>
<evidence type="ECO:0000313" key="2">
    <source>
        <dbReference type="EMBL" id="TYB80633.1"/>
    </source>
</evidence>
<accession>A0A5D0RGV4</accession>
<name>A0A5D0RGV4_9RHOB</name>
<proteinExistence type="predicted"/>
<keyword evidence="3" id="KW-1185">Reference proteome</keyword>
<sequence length="113" mass="11349">MMRATISCLMALTLTLASLVLANARGANDDIGMEIVICSGVGMTTIAIGPDGQPVEQTEPCPDGTSVFAVALALPSAPDPAPRLIASLAPVPVAIPAPRHELSPSARGPPALA</sequence>
<reference evidence="2 3" key="1">
    <citation type="submission" date="2019-08" db="EMBL/GenBank/DDBJ databases">
        <title>Identification of a novel species of the genus Boseongicola.</title>
        <authorList>
            <person name="Zhang X.-Q."/>
        </authorList>
    </citation>
    <scope>NUCLEOTIDE SEQUENCE [LARGE SCALE GENOMIC DNA]</scope>
    <source>
        <strain evidence="2 3">HY14</strain>
    </source>
</reference>
<protein>
    <submittedName>
        <fullName evidence="2">Uncharacterized protein</fullName>
    </submittedName>
</protein>
<comment type="caution">
    <text evidence="2">The sequence shown here is derived from an EMBL/GenBank/DDBJ whole genome shotgun (WGS) entry which is preliminary data.</text>
</comment>
<feature type="chain" id="PRO_5022977537" evidence="1">
    <location>
        <begin position="23"/>
        <end position="113"/>
    </location>
</feature>